<reference evidence="2" key="1">
    <citation type="submission" date="2021-08" db="EMBL/GenBank/DDBJ databases">
        <title>WGS assembly of Ceratopteris richardii.</title>
        <authorList>
            <person name="Marchant D.B."/>
            <person name="Chen G."/>
            <person name="Jenkins J."/>
            <person name="Shu S."/>
            <person name="Leebens-Mack J."/>
            <person name="Grimwood J."/>
            <person name="Schmutz J."/>
            <person name="Soltis P."/>
            <person name="Soltis D."/>
            <person name="Chen Z.-H."/>
        </authorList>
    </citation>
    <scope>NUCLEOTIDE SEQUENCE</scope>
    <source>
        <strain evidence="2">Whitten #5841</strain>
        <tissue evidence="2">Leaf</tissue>
    </source>
</reference>
<name>A0A8T2RRH2_CERRI</name>
<proteinExistence type="predicted"/>
<keyword evidence="3" id="KW-1185">Reference proteome</keyword>
<organism evidence="2 3">
    <name type="scientific">Ceratopteris richardii</name>
    <name type="common">Triangle waterfern</name>
    <dbReference type="NCBI Taxonomy" id="49495"/>
    <lineage>
        <taxon>Eukaryota</taxon>
        <taxon>Viridiplantae</taxon>
        <taxon>Streptophyta</taxon>
        <taxon>Embryophyta</taxon>
        <taxon>Tracheophyta</taxon>
        <taxon>Polypodiopsida</taxon>
        <taxon>Polypodiidae</taxon>
        <taxon>Polypodiales</taxon>
        <taxon>Pteridineae</taxon>
        <taxon>Pteridaceae</taxon>
        <taxon>Parkerioideae</taxon>
        <taxon>Ceratopteris</taxon>
    </lineage>
</organism>
<gene>
    <name evidence="2" type="ORF">KP509_25G049500</name>
</gene>
<evidence type="ECO:0000256" key="1">
    <source>
        <dbReference type="SAM" id="MobiDB-lite"/>
    </source>
</evidence>
<protein>
    <submittedName>
        <fullName evidence="2">Uncharacterized protein</fullName>
    </submittedName>
</protein>
<dbReference type="EMBL" id="CM035430">
    <property type="protein sequence ID" value="KAH7298561.1"/>
    <property type="molecule type" value="Genomic_DNA"/>
</dbReference>
<sequence length="102" mass="11335">MSTGTTDAVPIPQAPPGGAASPSRRQWEPVLKLIFQAREHMWILCKSLVSVMPSRKRLIVFSKSCGRGLRKLAGAIVDFLYNHIKKLFRPRGSRPTPRLPAS</sequence>
<evidence type="ECO:0000313" key="2">
    <source>
        <dbReference type="EMBL" id="KAH7298561.1"/>
    </source>
</evidence>
<dbReference type="AlphaFoldDB" id="A0A8T2RRH2"/>
<evidence type="ECO:0000313" key="3">
    <source>
        <dbReference type="Proteomes" id="UP000825935"/>
    </source>
</evidence>
<dbReference type="Proteomes" id="UP000825935">
    <property type="component" value="Chromosome 25"/>
</dbReference>
<feature type="region of interest" description="Disordered" evidence="1">
    <location>
        <begin position="1"/>
        <end position="25"/>
    </location>
</feature>
<comment type="caution">
    <text evidence="2">The sequence shown here is derived from an EMBL/GenBank/DDBJ whole genome shotgun (WGS) entry which is preliminary data.</text>
</comment>
<accession>A0A8T2RRH2</accession>